<keyword evidence="4" id="KW-1185">Reference proteome</keyword>
<name>A0A418Q969_9CORY</name>
<evidence type="ECO:0000256" key="2">
    <source>
        <dbReference type="SAM" id="Phobius"/>
    </source>
</evidence>
<reference evidence="3 4" key="1">
    <citation type="submission" date="2018-09" db="EMBL/GenBank/DDBJ databases">
        <title>Optimization and identification of Corynebacterium falsenii FN1-14 from fish paste.</title>
        <authorList>
            <person name="Daroonpunt R."/>
            <person name="Tanasupawat S."/>
        </authorList>
    </citation>
    <scope>NUCLEOTIDE SEQUENCE [LARGE SCALE GENOMIC DNA]</scope>
    <source>
        <strain evidence="3 4">FN1-14</strain>
    </source>
</reference>
<keyword evidence="2" id="KW-0812">Transmembrane</keyword>
<comment type="caution">
    <text evidence="3">The sequence shown here is derived from an EMBL/GenBank/DDBJ whole genome shotgun (WGS) entry which is preliminary data.</text>
</comment>
<feature type="transmembrane region" description="Helical" evidence="2">
    <location>
        <begin position="53"/>
        <end position="71"/>
    </location>
</feature>
<gene>
    <name evidence="3" type="ORF">D3M95_02665</name>
</gene>
<accession>A0A418Q969</accession>
<dbReference type="EMBL" id="QXJK01000002">
    <property type="protein sequence ID" value="RIX36200.1"/>
    <property type="molecule type" value="Genomic_DNA"/>
</dbReference>
<dbReference type="RefSeq" id="WP_025403849.1">
    <property type="nucleotide sequence ID" value="NZ_CBCRUA010000028.1"/>
</dbReference>
<dbReference type="AlphaFoldDB" id="A0A418Q969"/>
<keyword evidence="2" id="KW-1133">Transmembrane helix</keyword>
<evidence type="ECO:0000313" key="4">
    <source>
        <dbReference type="Proteomes" id="UP000285278"/>
    </source>
</evidence>
<sequence>MIVLSVILCIIGLAILVVGVLALTNKLPGNSVVGLRIPEVRQSQENWTLAHRIAGPGWIGSGLVMLLGALVSSSASGWMWLVVAMLVVGSLVLAGIGSAMAAHALAQVDAARQREEQANSSCCSAGAAGQEDAGAAGGCCSSADGEPTAEQCASGQACGSCSLNGACEGGGAAFDARNTSAQRTSPAVDVDAARRAVEAQDQR</sequence>
<organism evidence="3 4">
    <name type="scientific">Corynebacterium falsenii</name>
    <dbReference type="NCBI Taxonomy" id="108486"/>
    <lineage>
        <taxon>Bacteria</taxon>
        <taxon>Bacillati</taxon>
        <taxon>Actinomycetota</taxon>
        <taxon>Actinomycetes</taxon>
        <taxon>Mycobacteriales</taxon>
        <taxon>Corynebacteriaceae</taxon>
        <taxon>Corynebacterium</taxon>
    </lineage>
</organism>
<dbReference type="STRING" id="1451189.CFAL_11675"/>
<dbReference type="OrthoDB" id="4420493at2"/>
<evidence type="ECO:0000313" key="3">
    <source>
        <dbReference type="EMBL" id="RIX36200.1"/>
    </source>
</evidence>
<protein>
    <submittedName>
        <fullName evidence="3">SdpI family protein</fullName>
    </submittedName>
</protein>
<evidence type="ECO:0000256" key="1">
    <source>
        <dbReference type="SAM" id="MobiDB-lite"/>
    </source>
</evidence>
<dbReference type="Pfam" id="PF13630">
    <property type="entry name" value="SdpI"/>
    <property type="match status" value="1"/>
</dbReference>
<keyword evidence="2" id="KW-0472">Membrane</keyword>
<feature type="transmembrane region" description="Helical" evidence="2">
    <location>
        <begin position="78"/>
        <end position="105"/>
    </location>
</feature>
<proteinExistence type="predicted"/>
<dbReference type="Proteomes" id="UP000285278">
    <property type="component" value="Unassembled WGS sequence"/>
</dbReference>
<feature type="region of interest" description="Disordered" evidence="1">
    <location>
        <begin position="178"/>
        <end position="203"/>
    </location>
</feature>
<feature type="compositionally biased region" description="Basic and acidic residues" evidence="1">
    <location>
        <begin position="191"/>
        <end position="203"/>
    </location>
</feature>
<dbReference type="InterPro" id="IPR025962">
    <property type="entry name" value="SdpI/YhfL"/>
</dbReference>